<protein>
    <submittedName>
        <fullName evidence="3">F-box family protein</fullName>
    </submittedName>
</protein>
<dbReference type="EMBL" id="AWUE01020750">
    <property type="protein sequence ID" value="OMO66471.1"/>
    <property type="molecule type" value="Genomic_DNA"/>
</dbReference>
<dbReference type="Pfam" id="PF24758">
    <property type="entry name" value="LRR_At5g56370"/>
    <property type="match status" value="1"/>
</dbReference>
<gene>
    <name evidence="3" type="ORF">COLO4_30549</name>
</gene>
<reference evidence="4" key="1">
    <citation type="submission" date="2013-09" db="EMBL/GenBank/DDBJ databases">
        <title>Corchorus olitorius genome sequencing.</title>
        <authorList>
            <person name="Alam M."/>
            <person name="Haque M.S."/>
            <person name="Islam M.S."/>
            <person name="Emdad E.M."/>
            <person name="Islam M.M."/>
            <person name="Ahmed B."/>
            <person name="Halim A."/>
            <person name="Hossen Q.M.M."/>
            <person name="Hossain M.Z."/>
            <person name="Ahmed R."/>
            <person name="Khan M.M."/>
            <person name="Islam R."/>
            <person name="Rashid M.M."/>
            <person name="Khan S.A."/>
            <person name="Rahman M.S."/>
            <person name="Alam M."/>
            <person name="Yahiya A.S."/>
            <person name="Khan M.S."/>
            <person name="Azam M.S."/>
            <person name="Haque T."/>
            <person name="Lashkar M.Z.H."/>
            <person name="Akhand A.I."/>
            <person name="Morshed G."/>
            <person name="Roy S."/>
            <person name="Uddin K.S."/>
            <person name="Rabeya T."/>
            <person name="Hossain A.S."/>
            <person name="Chowdhury A."/>
            <person name="Snigdha A.R."/>
            <person name="Mortoza M.S."/>
            <person name="Matin S.A."/>
            <person name="Hoque S.M.E."/>
            <person name="Islam M.K."/>
            <person name="Roy D.K."/>
            <person name="Haider R."/>
            <person name="Moosa M.M."/>
            <person name="Elias S.M."/>
            <person name="Hasan A.M."/>
            <person name="Jahan S."/>
            <person name="Shafiuddin M."/>
            <person name="Mahmood N."/>
            <person name="Shommy N.S."/>
        </authorList>
    </citation>
    <scope>NUCLEOTIDE SEQUENCE [LARGE SCALE GENOMIC DNA]</scope>
    <source>
        <strain evidence="4">cv. O-4</strain>
    </source>
</reference>
<dbReference type="InterPro" id="IPR001810">
    <property type="entry name" value="F-box_dom"/>
</dbReference>
<proteinExistence type="predicted"/>
<keyword evidence="4" id="KW-1185">Reference proteome</keyword>
<dbReference type="PANTHER" id="PTHR31639:SF42">
    <property type="entry name" value="OS02G0160200 PROTEIN"/>
    <property type="match status" value="1"/>
</dbReference>
<dbReference type="InterPro" id="IPR032675">
    <property type="entry name" value="LRR_dom_sf"/>
</dbReference>
<name>A0A1R3H806_9ROSI</name>
<dbReference type="Gene3D" id="3.80.10.10">
    <property type="entry name" value="Ribonuclease Inhibitor"/>
    <property type="match status" value="1"/>
</dbReference>
<evidence type="ECO:0000259" key="2">
    <source>
        <dbReference type="Pfam" id="PF24758"/>
    </source>
</evidence>
<dbReference type="InterPro" id="IPR055411">
    <property type="entry name" value="LRR_FXL15/At3g58940/PEG3-like"/>
</dbReference>
<evidence type="ECO:0000313" key="4">
    <source>
        <dbReference type="Proteomes" id="UP000187203"/>
    </source>
</evidence>
<feature type="domain" description="F-box" evidence="1">
    <location>
        <begin position="2"/>
        <end position="33"/>
    </location>
</feature>
<sequence>MERILSFLPAKDAARTSVLSKEWPHVWKSLPNFSFRFDAEPFLNKNPRCCCTDADQVDKYMDLIDKSLKQIEDRKVLIQRFQLDLLRCGEVHREVHDASRLNQFIELANQNFIKVLILRGRFPWHRNCDYISLPPVTFASNSYSVLKLKECKFGPEIFSEANNLKKFPCLRVLSLNFVPLNEETVDSLLANCPLLETLTLQLQRCYYGHYYQLKQINLPKLKLRNLPNLKKARIEGVDKIEIESLHIQLEDSAAEELEEILDAPPIRVKHLIIRFMKFVYDSVFNSYEALLDCCFWVLRPEKITVKGVEGQGRSSIDDFIELLRDRLITTEENPECCSDSRIKCWWHYLDEVEIRKSVDRRNSITSNVDSSPPTEGYRKVVFKLKWK</sequence>
<feature type="domain" description="F-box/LRR-repeat protein 15/At3g58940/PEG3-like LRR" evidence="2">
    <location>
        <begin position="110"/>
        <end position="247"/>
    </location>
</feature>
<comment type="caution">
    <text evidence="3">The sequence shown here is derived from an EMBL/GenBank/DDBJ whole genome shotgun (WGS) entry which is preliminary data.</text>
</comment>
<dbReference type="SUPFAM" id="SSF52047">
    <property type="entry name" value="RNI-like"/>
    <property type="match status" value="1"/>
</dbReference>
<organism evidence="3 4">
    <name type="scientific">Corchorus olitorius</name>
    <dbReference type="NCBI Taxonomy" id="93759"/>
    <lineage>
        <taxon>Eukaryota</taxon>
        <taxon>Viridiplantae</taxon>
        <taxon>Streptophyta</taxon>
        <taxon>Embryophyta</taxon>
        <taxon>Tracheophyta</taxon>
        <taxon>Spermatophyta</taxon>
        <taxon>Magnoliopsida</taxon>
        <taxon>eudicotyledons</taxon>
        <taxon>Gunneridae</taxon>
        <taxon>Pentapetalae</taxon>
        <taxon>rosids</taxon>
        <taxon>malvids</taxon>
        <taxon>Malvales</taxon>
        <taxon>Malvaceae</taxon>
        <taxon>Grewioideae</taxon>
        <taxon>Apeibeae</taxon>
        <taxon>Corchorus</taxon>
    </lineage>
</organism>
<dbReference type="InterPro" id="IPR036047">
    <property type="entry name" value="F-box-like_dom_sf"/>
</dbReference>
<dbReference type="SUPFAM" id="SSF81383">
    <property type="entry name" value="F-box domain"/>
    <property type="match status" value="1"/>
</dbReference>
<dbReference type="Proteomes" id="UP000187203">
    <property type="component" value="Unassembled WGS sequence"/>
</dbReference>
<dbReference type="AlphaFoldDB" id="A0A1R3H806"/>
<accession>A0A1R3H806</accession>
<dbReference type="PANTHER" id="PTHR31639">
    <property type="entry name" value="F-BOX PROTEIN-LIKE"/>
    <property type="match status" value="1"/>
</dbReference>
<dbReference type="OrthoDB" id="1678879at2759"/>
<dbReference type="Pfam" id="PF00646">
    <property type="entry name" value="F-box"/>
    <property type="match status" value="1"/>
</dbReference>
<evidence type="ECO:0000259" key="1">
    <source>
        <dbReference type="Pfam" id="PF00646"/>
    </source>
</evidence>
<evidence type="ECO:0000313" key="3">
    <source>
        <dbReference type="EMBL" id="OMO66471.1"/>
    </source>
</evidence>